<dbReference type="EMBL" id="WIBF01000015">
    <property type="protein sequence ID" value="MQQ10440.1"/>
    <property type="molecule type" value="Genomic_DNA"/>
</dbReference>
<evidence type="ECO:0000313" key="2">
    <source>
        <dbReference type="EMBL" id="MQQ10440.1"/>
    </source>
</evidence>
<gene>
    <name evidence="2" type="ORF">GFB49_18395</name>
</gene>
<evidence type="ECO:0000313" key="3">
    <source>
        <dbReference type="Proteomes" id="UP000444174"/>
    </source>
</evidence>
<protein>
    <recommendedName>
        <fullName evidence="4">50S ribosomal protein L35</fullName>
    </recommendedName>
</protein>
<name>A0A843YG14_9RHOB</name>
<keyword evidence="1" id="KW-0472">Membrane</keyword>
<keyword evidence="3" id="KW-1185">Reference proteome</keyword>
<feature type="transmembrane region" description="Helical" evidence="1">
    <location>
        <begin position="34"/>
        <end position="50"/>
    </location>
</feature>
<comment type="caution">
    <text evidence="2">The sequence shown here is derived from an EMBL/GenBank/DDBJ whole genome shotgun (WGS) entry which is preliminary data.</text>
</comment>
<keyword evidence="1" id="KW-0812">Transmembrane</keyword>
<dbReference type="AlphaFoldDB" id="A0A843YG14"/>
<proteinExistence type="predicted"/>
<dbReference type="Proteomes" id="UP000444174">
    <property type="component" value="Unassembled WGS sequence"/>
</dbReference>
<dbReference type="RefSeq" id="WP_153217421.1">
    <property type="nucleotide sequence ID" value="NZ_WIBF01000015.1"/>
</dbReference>
<evidence type="ECO:0008006" key="4">
    <source>
        <dbReference type="Google" id="ProtNLM"/>
    </source>
</evidence>
<organism evidence="2 3">
    <name type="scientific">Tritonibacter litoralis</name>
    <dbReference type="NCBI Taxonomy" id="2662264"/>
    <lineage>
        <taxon>Bacteria</taxon>
        <taxon>Pseudomonadati</taxon>
        <taxon>Pseudomonadota</taxon>
        <taxon>Alphaproteobacteria</taxon>
        <taxon>Rhodobacterales</taxon>
        <taxon>Paracoccaceae</taxon>
        <taxon>Tritonibacter</taxon>
    </lineage>
</organism>
<keyword evidence="1" id="KW-1133">Transmembrane helix</keyword>
<sequence length="73" mass="7547">MDPDLCLIVGLGLGVLSVPALLSAISDSRAPRSGGLTLLVAVSLIAFAVNQKPGGYSIEQIPDVFFGVVGRFF</sequence>
<evidence type="ECO:0000256" key="1">
    <source>
        <dbReference type="SAM" id="Phobius"/>
    </source>
</evidence>
<accession>A0A843YG14</accession>
<reference evidence="2 3" key="1">
    <citation type="submission" date="2019-10" db="EMBL/GenBank/DDBJ databases">
        <title>Epibacterium sp. nov., isolated from seawater.</title>
        <authorList>
            <person name="Zhang X."/>
            <person name="Li N."/>
        </authorList>
    </citation>
    <scope>NUCLEOTIDE SEQUENCE [LARGE SCALE GENOMIC DNA]</scope>
    <source>
        <strain evidence="2 3">SM1979</strain>
    </source>
</reference>